<dbReference type="EMBL" id="QDFT01000087">
    <property type="protein sequence ID" value="PVE58750.1"/>
    <property type="molecule type" value="Genomic_DNA"/>
</dbReference>
<evidence type="ECO:0000313" key="2">
    <source>
        <dbReference type="Proteomes" id="UP000244649"/>
    </source>
</evidence>
<dbReference type="AlphaFoldDB" id="A0A2T7VMY0"/>
<gene>
    <name evidence="1" type="ORF">DC432_15880</name>
</gene>
<organism evidence="1 2">
    <name type="scientific">Microbacterium testaceum</name>
    <name type="common">Aureobacterium testaceum</name>
    <name type="synonym">Brevibacterium testaceum</name>
    <dbReference type="NCBI Taxonomy" id="2033"/>
    <lineage>
        <taxon>Bacteria</taxon>
        <taxon>Bacillati</taxon>
        <taxon>Actinomycetota</taxon>
        <taxon>Actinomycetes</taxon>
        <taxon>Micrococcales</taxon>
        <taxon>Microbacteriaceae</taxon>
        <taxon>Microbacterium</taxon>
    </lineage>
</organism>
<comment type="caution">
    <text evidence="1">The sequence shown here is derived from an EMBL/GenBank/DDBJ whole genome shotgun (WGS) entry which is preliminary data.</text>
</comment>
<dbReference type="Proteomes" id="UP000244649">
    <property type="component" value="Unassembled WGS sequence"/>
</dbReference>
<reference evidence="1 2" key="1">
    <citation type="submission" date="2018-04" db="EMBL/GenBank/DDBJ databases">
        <authorList>
            <person name="Go L.Y."/>
            <person name="Mitchell J.A."/>
        </authorList>
    </citation>
    <scope>NUCLEOTIDE SEQUENCE [LARGE SCALE GENOMIC DNA]</scope>
    <source>
        <strain evidence="1 2">TPD7010</strain>
    </source>
</reference>
<proteinExistence type="predicted"/>
<sequence length="39" mass="4447">MTTLILREGADRLHVELNRPDVRNAINDDMVDELHAVCT</sequence>
<dbReference type="InterPro" id="IPR029045">
    <property type="entry name" value="ClpP/crotonase-like_dom_sf"/>
</dbReference>
<name>A0A2T7VMY0_MICTE</name>
<feature type="non-terminal residue" evidence="1">
    <location>
        <position position="39"/>
    </location>
</feature>
<protein>
    <submittedName>
        <fullName evidence="1">Enoyl-CoA hydratase</fullName>
    </submittedName>
</protein>
<accession>A0A2T7VMY0</accession>
<evidence type="ECO:0000313" key="1">
    <source>
        <dbReference type="EMBL" id="PVE58750.1"/>
    </source>
</evidence>
<dbReference type="Gene3D" id="3.30.300.220">
    <property type="match status" value="1"/>
</dbReference>
<dbReference type="SUPFAM" id="SSF52096">
    <property type="entry name" value="ClpP/crotonase"/>
    <property type="match status" value="1"/>
</dbReference>